<sequence length="55" mass="6208">MNSPIQCAVCATTQREACHLKNAQQVDTYKSQTGMERMDQTHPSPKDQGIKREES</sequence>
<dbReference type="Proteomes" id="UP000607397">
    <property type="component" value="Unassembled WGS sequence"/>
</dbReference>
<evidence type="ECO:0000313" key="2">
    <source>
        <dbReference type="EMBL" id="NCJ08334.1"/>
    </source>
</evidence>
<keyword evidence="3" id="KW-1185">Reference proteome</keyword>
<feature type="compositionally biased region" description="Basic and acidic residues" evidence="1">
    <location>
        <begin position="36"/>
        <end position="55"/>
    </location>
</feature>
<accession>A0A8K2A9J5</accession>
<evidence type="ECO:0000256" key="1">
    <source>
        <dbReference type="SAM" id="MobiDB-lite"/>
    </source>
</evidence>
<protein>
    <submittedName>
        <fullName evidence="2">Uncharacterized protein</fullName>
    </submittedName>
</protein>
<gene>
    <name evidence="2" type="ORF">GS597_17840</name>
</gene>
<feature type="region of interest" description="Disordered" evidence="1">
    <location>
        <begin position="29"/>
        <end position="55"/>
    </location>
</feature>
<proteinExistence type="predicted"/>
<dbReference type="AlphaFoldDB" id="A0A8K2A9J5"/>
<comment type="caution">
    <text evidence="2">The sequence shown here is derived from an EMBL/GenBank/DDBJ whole genome shotgun (WGS) entry which is preliminary data.</text>
</comment>
<organism evidence="2 3">
    <name type="scientific">Petrachloros mirabilis ULC683</name>
    <dbReference type="NCBI Taxonomy" id="2781853"/>
    <lineage>
        <taxon>Bacteria</taxon>
        <taxon>Bacillati</taxon>
        <taxon>Cyanobacteriota</taxon>
        <taxon>Cyanophyceae</taxon>
        <taxon>Synechococcales</taxon>
        <taxon>Petrachlorosaceae</taxon>
        <taxon>Petrachloros</taxon>
        <taxon>Petrachloros mirabilis</taxon>
    </lineage>
</organism>
<reference evidence="2" key="1">
    <citation type="submission" date="2019-12" db="EMBL/GenBank/DDBJ databases">
        <title>High-Quality draft genome sequences of three cyanobacteria isolated from the limestone walls of the Old Cathedral of Coimbra.</title>
        <authorList>
            <person name="Tiago I."/>
            <person name="Soares F."/>
            <person name="Portugal A."/>
        </authorList>
    </citation>
    <scope>NUCLEOTIDE SEQUENCE [LARGE SCALE GENOMIC DNA]</scope>
    <source>
        <strain evidence="2">C</strain>
    </source>
</reference>
<dbReference type="RefSeq" id="WP_161826806.1">
    <property type="nucleotide sequence ID" value="NZ_WVIC01000048.1"/>
</dbReference>
<dbReference type="EMBL" id="WVIC01000048">
    <property type="protein sequence ID" value="NCJ08334.1"/>
    <property type="molecule type" value="Genomic_DNA"/>
</dbReference>
<name>A0A8K2A9J5_9CYAN</name>
<evidence type="ECO:0000313" key="3">
    <source>
        <dbReference type="Proteomes" id="UP000607397"/>
    </source>
</evidence>